<dbReference type="SUPFAM" id="SSF53756">
    <property type="entry name" value="UDP-Glycosyltransferase/glycogen phosphorylase"/>
    <property type="match status" value="1"/>
</dbReference>
<dbReference type="EMBL" id="CP007139">
    <property type="protein sequence ID" value="AIE86638.1"/>
    <property type="molecule type" value="Genomic_DNA"/>
</dbReference>
<dbReference type="OrthoDB" id="9803238at2"/>
<evidence type="ECO:0000259" key="1">
    <source>
        <dbReference type="Pfam" id="PF02350"/>
    </source>
</evidence>
<evidence type="ECO:0000313" key="3">
    <source>
        <dbReference type="Proteomes" id="UP000027982"/>
    </source>
</evidence>
<dbReference type="eggNOG" id="COG0381">
    <property type="taxonomic scope" value="Bacteria"/>
</dbReference>
<accession>A0A068NSY7</accession>
<gene>
    <name evidence="2" type="ORF">OP10G_3270</name>
</gene>
<dbReference type="GO" id="GO:0004553">
    <property type="term" value="F:hydrolase activity, hydrolyzing O-glycosyl compounds"/>
    <property type="evidence" value="ECO:0007669"/>
    <property type="project" value="InterPro"/>
</dbReference>
<dbReference type="Pfam" id="PF02350">
    <property type="entry name" value="Epimerase_2"/>
    <property type="match status" value="1"/>
</dbReference>
<sequence>MKVRVVTVGRSDYGIYQPLLKALHKDPEIDLGLYVSGMHLSPEHGYTVRFVEADGYTIVERIEMLLANDSADAVAKSMGLGMMGFAQSFAREKPDWLVVLGDRFETFAAAAASVPFKIPLAHLHGGEATFGAIDEAFRHSISKMAHLHFAATEAYGRRLVQMGEEPWRVHVTGALALDNIRTLEPMSRQELETTFGIDLGEPPLLVTFHPVTLQIEHAQAHIDALFAALQDSGLPVIFTLANADTGGRMINARIQEAVAERPNFRLVENFRMRGYFSVLPYVRAMVGNTSSGILEAGAFGLPVVNIGDRQAGRIRGENVLDVAPEREAIAEAIRLAVSPEFRAIAAAANHPYGGGGAAEKMVSAIKATQIDERLLEKRFYDLS</sequence>
<dbReference type="RefSeq" id="WP_038473229.1">
    <property type="nucleotide sequence ID" value="NZ_CP007139.1"/>
</dbReference>
<dbReference type="PANTHER" id="PTHR43174:SF3">
    <property type="entry name" value="UDP-N-ACETYLGLUCOSAMINE 2-EPIMERASE"/>
    <property type="match status" value="1"/>
</dbReference>
<dbReference type="HOGENOM" id="CLU_061127_0_0_0"/>
<dbReference type="NCBIfam" id="TIGR03568">
    <property type="entry name" value="NeuC_NnaA"/>
    <property type="match status" value="1"/>
</dbReference>
<feature type="domain" description="UDP-N-acetylglucosamine 2-epimerase" evidence="1">
    <location>
        <begin position="21"/>
        <end position="366"/>
    </location>
</feature>
<evidence type="ECO:0000313" key="2">
    <source>
        <dbReference type="EMBL" id="AIE86638.1"/>
    </source>
</evidence>
<dbReference type="CDD" id="cd03786">
    <property type="entry name" value="GTB_UDP-GlcNAc_2-Epimerase"/>
    <property type="match status" value="1"/>
</dbReference>
<dbReference type="STRING" id="661478.OP10G_3270"/>
<dbReference type="AlphaFoldDB" id="A0A068NSY7"/>
<organism evidence="2 3">
    <name type="scientific">Fimbriimonas ginsengisoli Gsoil 348</name>
    <dbReference type="NCBI Taxonomy" id="661478"/>
    <lineage>
        <taxon>Bacteria</taxon>
        <taxon>Bacillati</taxon>
        <taxon>Armatimonadota</taxon>
        <taxon>Fimbriimonadia</taxon>
        <taxon>Fimbriimonadales</taxon>
        <taxon>Fimbriimonadaceae</taxon>
        <taxon>Fimbriimonas</taxon>
    </lineage>
</organism>
<name>A0A068NSY7_FIMGI</name>
<dbReference type="KEGG" id="fgi:OP10G_3270"/>
<dbReference type="Proteomes" id="UP000027982">
    <property type="component" value="Chromosome"/>
</dbReference>
<dbReference type="InterPro" id="IPR020004">
    <property type="entry name" value="UDP-GlcNAc_Epase"/>
</dbReference>
<reference evidence="2 3" key="1">
    <citation type="journal article" date="2014" name="PLoS ONE">
        <title>The first complete genome sequence of the class fimbriimonadia in the phylum armatimonadetes.</title>
        <authorList>
            <person name="Hu Z.Y."/>
            <person name="Wang Y.Z."/>
            <person name="Im W.T."/>
            <person name="Wang S.Y."/>
            <person name="Zhao G.P."/>
            <person name="Zheng H.J."/>
            <person name="Quan Z.X."/>
        </authorList>
    </citation>
    <scope>NUCLEOTIDE SEQUENCE [LARGE SCALE GENOMIC DNA]</scope>
    <source>
        <strain evidence="2">Gsoil 348</strain>
    </source>
</reference>
<dbReference type="Gene3D" id="3.40.50.2000">
    <property type="entry name" value="Glycogen Phosphorylase B"/>
    <property type="match status" value="2"/>
</dbReference>
<dbReference type="InterPro" id="IPR029767">
    <property type="entry name" value="WecB-like"/>
</dbReference>
<protein>
    <submittedName>
        <fullName evidence="2">UDP-N-acetyl-D-glucosamine 2-epimerase, UDP-hydrolysing</fullName>
    </submittedName>
</protein>
<dbReference type="PANTHER" id="PTHR43174">
    <property type="entry name" value="UDP-N-ACETYLGLUCOSAMINE 2-EPIMERASE"/>
    <property type="match status" value="1"/>
</dbReference>
<proteinExistence type="predicted"/>
<dbReference type="GO" id="GO:0006047">
    <property type="term" value="P:UDP-N-acetylglucosamine metabolic process"/>
    <property type="evidence" value="ECO:0007669"/>
    <property type="project" value="InterPro"/>
</dbReference>
<keyword evidence="3" id="KW-1185">Reference proteome</keyword>
<dbReference type="InterPro" id="IPR003331">
    <property type="entry name" value="UDP_GlcNAc_Epimerase_2_dom"/>
</dbReference>